<dbReference type="EMBL" id="CP035807">
    <property type="protein sequence ID" value="QEN04352.1"/>
    <property type="molecule type" value="Genomic_DNA"/>
</dbReference>
<evidence type="ECO:0000259" key="2">
    <source>
        <dbReference type="PROSITE" id="PS50943"/>
    </source>
</evidence>
<dbReference type="InterPro" id="IPR013430">
    <property type="entry name" value="Toxin_antidote_HigA"/>
</dbReference>
<dbReference type="CDD" id="cd00093">
    <property type="entry name" value="HTH_XRE"/>
    <property type="match status" value="1"/>
</dbReference>
<keyword evidence="4" id="KW-1185">Reference proteome</keyword>
<evidence type="ECO:0000313" key="3">
    <source>
        <dbReference type="EMBL" id="QEN04352.1"/>
    </source>
</evidence>
<dbReference type="RefSeq" id="WP_149567599.1">
    <property type="nucleotide sequence ID" value="NZ_CP035807.1"/>
</dbReference>
<dbReference type="Gene3D" id="1.10.260.40">
    <property type="entry name" value="lambda repressor-like DNA-binding domains"/>
    <property type="match status" value="1"/>
</dbReference>
<dbReference type="NCBIfam" id="TIGR02607">
    <property type="entry name" value="antidote_HigA"/>
    <property type="match status" value="1"/>
</dbReference>
<proteinExistence type="predicted"/>
<reference evidence="3 4" key="1">
    <citation type="submission" date="2019-02" db="EMBL/GenBank/DDBJ databases">
        <authorList>
            <person name="Fomenkov A."/>
            <person name="Dubinina G."/>
            <person name="Grabovich M."/>
            <person name="Vincze T."/>
            <person name="Roberts R.J."/>
        </authorList>
    </citation>
    <scope>NUCLEOTIDE SEQUENCE [LARGE SCALE GENOMIC DNA]</scope>
    <source>
        <strain evidence="3 4">P</strain>
    </source>
</reference>
<feature type="domain" description="HTH cro/C1-type" evidence="2">
    <location>
        <begin position="23"/>
        <end position="69"/>
    </location>
</feature>
<accession>A0A5C1QDS8</accession>
<dbReference type="KEGG" id="sper:EW093_06435"/>
<dbReference type="InterPro" id="IPR010982">
    <property type="entry name" value="Lambda_DNA-bd_dom_sf"/>
</dbReference>
<dbReference type="Pfam" id="PF01381">
    <property type="entry name" value="HTH_3"/>
    <property type="match status" value="1"/>
</dbReference>
<dbReference type="InterPro" id="IPR001387">
    <property type="entry name" value="Cro/C1-type_HTH"/>
</dbReference>
<protein>
    <submittedName>
        <fullName evidence="3">Addiction module antidote protein, HigA family</fullName>
    </submittedName>
</protein>
<sequence>MNDRLDNIHPGEILQEEFLLPMGISAYKLSKDLHIPQTRISQIVKGNRRITADTALRLSAYFGTSPQFWLGLQDDYDLEEQEFILEDELKTIHKEQRSF</sequence>
<dbReference type="OrthoDB" id="9798100at2"/>
<dbReference type="PANTHER" id="PTHR36924:SF1">
    <property type="entry name" value="ANTITOXIN HIGA-1"/>
    <property type="match status" value="1"/>
</dbReference>
<keyword evidence="1" id="KW-0238">DNA-binding</keyword>
<organism evidence="3 4">
    <name type="scientific">Thiospirochaeta perfilievii</name>
    <dbReference type="NCBI Taxonomy" id="252967"/>
    <lineage>
        <taxon>Bacteria</taxon>
        <taxon>Pseudomonadati</taxon>
        <taxon>Spirochaetota</taxon>
        <taxon>Spirochaetia</taxon>
        <taxon>Spirochaetales</taxon>
        <taxon>Spirochaetaceae</taxon>
        <taxon>Thiospirochaeta</taxon>
    </lineage>
</organism>
<dbReference type="GO" id="GO:0003677">
    <property type="term" value="F:DNA binding"/>
    <property type="evidence" value="ECO:0007669"/>
    <property type="project" value="UniProtKB-KW"/>
</dbReference>
<dbReference type="AlphaFoldDB" id="A0A5C1QDS8"/>
<dbReference type="SUPFAM" id="SSF47413">
    <property type="entry name" value="lambda repressor-like DNA-binding domains"/>
    <property type="match status" value="1"/>
</dbReference>
<evidence type="ECO:0000256" key="1">
    <source>
        <dbReference type="ARBA" id="ARBA00023125"/>
    </source>
</evidence>
<dbReference type="PROSITE" id="PS50943">
    <property type="entry name" value="HTH_CROC1"/>
    <property type="match status" value="1"/>
</dbReference>
<name>A0A5C1QDS8_9SPIO</name>
<reference evidence="3 4" key="2">
    <citation type="submission" date="2019-09" db="EMBL/GenBank/DDBJ databases">
        <title>Complete Genome Sequence and Methylome Analysis of free living Spirochaetas.</title>
        <authorList>
            <person name="Leshcheva N."/>
            <person name="Mikheeva N."/>
        </authorList>
    </citation>
    <scope>NUCLEOTIDE SEQUENCE [LARGE SCALE GENOMIC DNA]</scope>
    <source>
        <strain evidence="3 4">P</strain>
    </source>
</reference>
<dbReference type="SMART" id="SM00530">
    <property type="entry name" value="HTH_XRE"/>
    <property type="match status" value="1"/>
</dbReference>
<gene>
    <name evidence="3" type="primary">higA</name>
    <name evidence="3" type="ORF">EW093_06435</name>
</gene>
<evidence type="ECO:0000313" key="4">
    <source>
        <dbReference type="Proteomes" id="UP000323824"/>
    </source>
</evidence>
<dbReference type="Proteomes" id="UP000323824">
    <property type="component" value="Chromosome"/>
</dbReference>
<dbReference type="PANTHER" id="PTHR36924">
    <property type="entry name" value="ANTITOXIN HIGA-1"/>
    <property type="match status" value="1"/>
</dbReference>